<protein>
    <submittedName>
        <fullName evidence="8">Integral membrane protein DUF92-domain-containing protein</fullName>
    </submittedName>
</protein>
<evidence type="ECO:0000256" key="3">
    <source>
        <dbReference type="ARBA" id="ARBA00022692"/>
    </source>
</evidence>
<dbReference type="GO" id="GO:0016020">
    <property type="term" value="C:membrane"/>
    <property type="evidence" value="ECO:0007669"/>
    <property type="project" value="UniProtKB-SubCell"/>
</dbReference>
<dbReference type="PANTHER" id="PTHR13353">
    <property type="entry name" value="TRANSMEMBRANE PROTEIN 19"/>
    <property type="match status" value="1"/>
</dbReference>
<dbReference type="InterPro" id="IPR002794">
    <property type="entry name" value="DUF92_TMEM19"/>
</dbReference>
<evidence type="ECO:0000256" key="4">
    <source>
        <dbReference type="ARBA" id="ARBA00022989"/>
    </source>
</evidence>
<name>A0AAD7F7A8_9AGAR</name>
<evidence type="ECO:0000256" key="6">
    <source>
        <dbReference type="SAM" id="Phobius"/>
    </source>
</evidence>
<feature type="transmembrane region" description="Helical" evidence="6">
    <location>
        <begin position="29"/>
        <end position="58"/>
    </location>
</feature>
<keyword evidence="5 6" id="KW-0472">Membrane</keyword>
<keyword evidence="7" id="KW-0732">Signal</keyword>
<dbReference type="Pfam" id="PF01940">
    <property type="entry name" value="DUF92"/>
    <property type="match status" value="1"/>
</dbReference>
<gene>
    <name evidence="8" type="ORF">DFH08DRAFT_909401</name>
</gene>
<evidence type="ECO:0000313" key="8">
    <source>
        <dbReference type="EMBL" id="KAJ7368575.1"/>
    </source>
</evidence>
<sequence>MPQITVVSLLLPTLLAAHGLSKKSLSPSGALTAFVVGFLMFSGSLKLWGVSLIGFYLLGSRATKYGKQKKAKLEAGYHDYGNRSGWQVLSNSFSAAVASSAWNIFFVPQGVHAWIWGALTAGAVKIPTSIARTYTSDAWCPSSSNVGDGWSRALVFAALGHFACCLGDTLASELGILSSSPPRLITTGKVVPPGTNGGVSVGGTLASFAGGIIMGVMMSICLVVESSACRSVWFSLTRDLIIWGGLGGVGGSGLDSLLGATIQTTRYDDERKLVVEDGAKGKLKVISGWDILTNNQVNVVSSLCCAVTIAYLA</sequence>
<dbReference type="EMBL" id="JARIHO010000001">
    <property type="protein sequence ID" value="KAJ7368575.1"/>
    <property type="molecule type" value="Genomic_DNA"/>
</dbReference>
<organism evidence="8 9">
    <name type="scientific">Mycena albidolilacea</name>
    <dbReference type="NCBI Taxonomy" id="1033008"/>
    <lineage>
        <taxon>Eukaryota</taxon>
        <taxon>Fungi</taxon>
        <taxon>Dikarya</taxon>
        <taxon>Basidiomycota</taxon>
        <taxon>Agaricomycotina</taxon>
        <taxon>Agaricomycetes</taxon>
        <taxon>Agaricomycetidae</taxon>
        <taxon>Agaricales</taxon>
        <taxon>Marasmiineae</taxon>
        <taxon>Mycenaceae</taxon>
        <taxon>Mycena</taxon>
    </lineage>
</organism>
<feature type="chain" id="PRO_5042055578" evidence="7">
    <location>
        <begin position="17"/>
        <end position="313"/>
    </location>
</feature>
<evidence type="ECO:0000256" key="2">
    <source>
        <dbReference type="ARBA" id="ARBA00009012"/>
    </source>
</evidence>
<accession>A0AAD7F7A8</accession>
<feature type="signal peptide" evidence="7">
    <location>
        <begin position="1"/>
        <end position="16"/>
    </location>
</feature>
<comment type="similarity">
    <text evidence="2">Belongs to the TMEM19 family.</text>
</comment>
<comment type="subcellular location">
    <subcellularLocation>
        <location evidence="1">Membrane</location>
        <topology evidence="1">Multi-pass membrane protein</topology>
    </subcellularLocation>
</comment>
<keyword evidence="3 6" id="KW-0812">Transmembrane</keyword>
<dbReference type="AlphaFoldDB" id="A0AAD7F7A8"/>
<comment type="caution">
    <text evidence="8">The sequence shown here is derived from an EMBL/GenBank/DDBJ whole genome shotgun (WGS) entry which is preliminary data.</text>
</comment>
<evidence type="ECO:0000256" key="5">
    <source>
        <dbReference type="ARBA" id="ARBA00023136"/>
    </source>
</evidence>
<keyword evidence="4 6" id="KW-1133">Transmembrane helix</keyword>
<dbReference type="Proteomes" id="UP001218218">
    <property type="component" value="Unassembled WGS sequence"/>
</dbReference>
<feature type="transmembrane region" description="Helical" evidence="6">
    <location>
        <begin position="197"/>
        <end position="224"/>
    </location>
</feature>
<keyword evidence="9" id="KW-1185">Reference proteome</keyword>
<evidence type="ECO:0000256" key="1">
    <source>
        <dbReference type="ARBA" id="ARBA00004141"/>
    </source>
</evidence>
<reference evidence="8" key="1">
    <citation type="submission" date="2023-03" db="EMBL/GenBank/DDBJ databases">
        <title>Massive genome expansion in bonnet fungi (Mycena s.s.) driven by repeated elements and novel gene families across ecological guilds.</title>
        <authorList>
            <consortium name="Lawrence Berkeley National Laboratory"/>
            <person name="Harder C.B."/>
            <person name="Miyauchi S."/>
            <person name="Viragh M."/>
            <person name="Kuo A."/>
            <person name="Thoen E."/>
            <person name="Andreopoulos B."/>
            <person name="Lu D."/>
            <person name="Skrede I."/>
            <person name="Drula E."/>
            <person name="Henrissat B."/>
            <person name="Morin E."/>
            <person name="Kohler A."/>
            <person name="Barry K."/>
            <person name="LaButti K."/>
            <person name="Morin E."/>
            <person name="Salamov A."/>
            <person name="Lipzen A."/>
            <person name="Mereny Z."/>
            <person name="Hegedus B."/>
            <person name="Baldrian P."/>
            <person name="Stursova M."/>
            <person name="Weitz H."/>
            <person name="Taylor A."/>
            <person name="Grigoriev I.V."/>
            <person name="Nagy L.G."/>
            <person name="Martin F."/>
            <person name="Kauserud H."/>
        </authorList>
    </citation>
    <scope>NUCLEOTIDE SEQUENCE</scope>
    <source>
        <strain evidence="8">CBHHK002</strain>
    </source>
</reference>
<evidence type="ECO:0000256" key="7">
    <source>
        <dbReference type="SAM" id="SignalP"/>
    </source>
</evidence>
<proteinExistence type="inferred from homology"/>
<evidence type="ECO:0000313" key="9">
    <source>
        <dbReference type="Proteomes" id="UP001218218"/>
    </source>
</evidence>
<dbReference type="PANTHER" id="PTHR13353:SF5">
    <property type="entry name" value="TRANSMEMBRANE PROTEIN 19"/>
    <property type="match status" value="1"/>
</dbReference>